<evidence type="ECO:0000313" key="8">
    <source>
        <dbReference type="EMBL" id="RWS14444.1"/>
    </source>
</evidence>
<evidence type="ECO:0000256" key="4">
    <source>
        <dbReference type="PIRSR" id="PIRSR000097-1"/>
    </source>
</evidence>
<feature type="active site" description="Proton donor" evidence="4">
    <location>
        <position position="50"/>
    </location>
</feature>
<dbReference type="PROSITE" id="PS00063">
    <property type="entry name" value="ALDOKETO_REDUCTASE_3"/>
    <property type="match status" value="1"/>
</dbReference>
<reference evidence="8 9" key="1">
    <citation type="journal article" date="2018" name="Gigascience">
        <title>Genomes of trombidid mites reveal novel predicted allergens and laterally-transferred genes associated with secondary metabolism.</title>
        <authorList>
            <person name="Dong X."/>
            <person name="Chaisiri K."/>
            <person name="Xia D."/>
            <person name="Armstrong S.D."/>
            <person name="Fang Y."/>
            <person name="Donnelly M.J."/>
            <person name="Kadowaki T."/>
            <person name="McGarry J.W."/>
            <person name="Darby A.C."/>
            <person name="Makepeace B.L."/>
        </authorList>
    </citation>
    <scope>NUCLEOTIDE SEQUENCE [LARGE SCALE GENOMIC DNA]</scope>
    <source>
        <strain evidence="8">UoL-WK</strain>
    </source>
</reference>
<sequence length="315" mass="35690">MSSLLKLSNGRTVPALGLGTWKSKPGEVFEAVRYAIAEAGYRHIDCAYVYSNEQEVGKAIKDVIDKGIVKREELFITSKCWNTFHSREKVIKCCKESLSNLGLEYLDLYLVHWPMGFAEDGQLFPTDASGQTVYSDVDYLETWQGMEDCYNAGLVKSLGLSNFNSEQISRVLSIAKVKPVMNQVECHPYLNQSQLIDFCKKHGILVTAYSPLGSPDRPWAKPGDLSLLDEPKLKEIADKYNKTTAQVLLRYQVDRGVIPIPKSVTPSRILSNIQIFDFKLSPEDIAVIDGFNRNHRFLLLDKYATHKYYPFSIPY</sequence>
<dbReference type="Gene3D" id="3.20.20.100">
    <property type="entry name" value="NADP-dependent oxidoreductase domain"/>
    <property type="match status" value="1"/>
</dbReference>
<protein>
    <submittedName>
        <fullName evidence="8">Aldo-keto reductase-like protein</fullName>
    </submittedName>
</protein>
<evidence type="ECO:0000256" key="3">
    <source>
        <dbReference type="ARBA" id="ARBA00023002"/>
    </source>
</evidence>
<dbReference type="FunFam" id="3.20.20.100:FF:000006">
    <property type="entry name" value="Aldo-keto reductase family 1 member A1"/>
    <property type="match status" value="1"/>
</dbReference>
<name>A0A443RGQ3_9ACAR</name>
<evidence type="ECO:0000256" key="5">
    <source>
        <dbReference type="PIRSR" id="PIRSR000097-2"/>
    </source>
</evidence>
<evidence type="ECO:0000256" key="1">
    <source>
        <dbReference type="ARBA" id="ARBA00007905"/>
    </source>
</evidence>
<feature type="site" description="Lowers pKa of active site Tyr" evidence="6">
    <location>
        <position position="79"/>
    </location>
</feature>
<accession>A0A443RGQ3</accession>
<dbReference type="PRINTS" id="PR00069">
    <property type="entry name" value="ALDKETRDTASE"/>
</dbReference>
<dbReference type="PANTHER" id="PTHR11732">
    <property type="entry name" value="ALDO/KETO REDUCTASE"/>
    <property type="match status" value="1"/>
</dbReference>
<dbReference type="InterPro" id="IPR020471">
    <property type="entry name" value="AKR"/>
</dbReference>
<dbReference type="Proteomes" id="UP000285301">
    <property type="component" value="Unassembled WGS sequence"/>
</dbReference>
<dbReference type="PROSITE" id="PS00062">
    <property type="entry name" value="ALDOKETO_REDUCTASE_2"/>
    <property type="match status" value="1"/>
</dbReference>
<keyword evidence="2" id="KW-0521">NADP</keyword>
<comment type="similarity">
    <text evidence="1">Belongs to the aldo/keto reductase family.</text>
</comment>
<keyword evidence="3" id="KW-0560">Oxidoreductase</keyword>
<dbReference type="GO" id="GO:0016491">
    <property type="term" value="F:oxidoreductase activity"/>
    <property type="evidence" value="ECO:0007669"/>
    <property type="project" value="UniProtKB-KW"/>
</dbReference>
<organism evidence="8 9">
    <name type="scientific">Dinothrombium tinctorium</name>
    <dbReference type="NCBI Taxonomy" id="1965070"/>
    <lineage>
        <taxon>Eukaryota</taxon>
        <taxon>Metazoa</taxon>
        <taxon>Ecdysozoa</taxon>
        <taxon>Arthropoda</taxon>
        <taxon>Chelicerata</taxon>
        <taxon>Arachnida</taxon>
        <taxon>Acari</taxon>
        <taxon>Acariformes</taxon>
        <taxon>Trombidiformes</taxon>
        <taxon>Prostigmata</taxon>
        <taxon>Anystina</taxon>
        <taxon>Parasitengona</taxon>
        <taxon>Trombidioidea</taxon>
        <taxon>Trombidiidae</taxon>
        <taxon>Dinothrombium</taxon>
    </lineage>
</organism>
<evidence type="ECO:0000259" key="7">
    <source>
        <dbReference type="Pfam" id="PF00248"/>
    </source>
</evidence>
<evidence type="ECO:0000313" key="9">
    <source>
        <dbReference type="Proteomes" id="UP000285301"/>
    </source>
</evidence>
<gene>
    <name evidence="8" type="ORF">B4U79_15502</name>
</gene>
<dbReference type="EMBL" id="NCKU01000718">
    <property type="protein sequence ID" value="RWS14444.1"/>
    <property type="molecule type" value="Genomic_DNA"/>
</dbReference>
<feature type="binding site" evidence="5">
    <location>
        <position position="112"/>
    </location>
    <ligand>
        <name>substrate</name>
    </ligand>
</feature>
<evidence type="ECO:0000256" key="2">
    <source>
        <dbReference type="ARBA" id="ARBA00022857"/>
    </source>
</evidence>
<dbReference type="InterPro" id="IPR023210">
    <property type="entry name" value="NADP_OxRdtase_dom"/>
</dbReference>
<dbReference type="Pfam" id="PF00248">
    <property type="entry name" value="Aldo_ket_red"/>
    <property type="match status" value="1"/>
</dbReference>
<dbReference type="InterPro" id="IPR036812">
    <property type="entry name" value="NAD(P)_OxRdtase_dom_sf"/>
</dbReference>
<feature type="domain" description="NADP-dependent oxidoreductase" evidence="7">
    <location>
        <begin position="16"/>
        <end position="292"/>
    </location>
</feature>
<dbReference type="InterPro" id="IPR018170">
    <property type="entry name" value="Aldo/ket_reductase_CS"/>
</dbReference>
<dbReference type="STRING" id="1965070.A0A443RGQ3"/>
<dbReference type="SUPFAM" id="SSF51430">
    <property type="entry name" value="NAD(P)-linked oxidoreductase"/>
    <property type="match status" value="1"/>
</dbReference>
<dbReference type="OrthoDB" id="416253at2759"/>
<evidence type="ECO:0000256" key="6">
    <source>
        <dbReference type="PIRSR" id="PIRSR000097-3"/>
    </source>
</evidence>
<dbReference type="PIRSF" id="PIRSF000097">
    <property type="entry name" value="AKR"/>
    <property type="match status" value="1"/>
</dbReference>
<dbReference type="AlphaFoldDB" id="A0A443RGQ3"/>
<dbReference type="PROSITE" id="PS00798">
    <property type="entry name" value="ALDOKETO_REDUCTASE_1"/>
    <property type="match status" value="1"/>
</dbReference>
<keyword evidence="9" id="KW-1185">Reference proteome</keyword>
<proteinExistence type="inferred from homology"/>
<comment type="caution">
    <text evidence="8">The sequence shown here is derived from an EMBL/GenBank/DDBJ whole genome shotgun (WGS) entry which is preliminary data.</text>
</comment>